<organism evidence="1 2">
    <name type="scientific">Coraliomargarita akajimensis (strain DSM 45221 / IAM 15411 / JCM 23193 / KCTC 12865 / 04OKA010-24)</name>
    <dbReference type="NCBI Taxonomy" id="583355"/>
    <lineage>
        <taxon>Bacteria</taxon>
        <taxon>Pseudomonadati</taxon>
        <taxon>Verrucomicrobiota</taxon>
        <taxon>Opitutia</taxon>
        <taxon>Puniceicoccales</taxon>
        <taxon>Coraliomargaritaceae</taxon>
        <taxon>Coraliomargarita</taxon>
    </lineage>
</organism>
<dbReference type="HOGENOM" id="CLU_899298_0_0_0"/>
<dbReference type="KEGG" id="caa:Caka_1168"/>
<gene>
    <name evidence="1" type="ordered locus">Caka_1168</name>
</gene>
<dbReference type="EMBL" id="CP001998">
    <property type="protein sequence ID" value="ADE54189.1"/>
    <property type="molecule type" value="Genomic_DNA"/>
</dbReference>
<dbReference type="AlphaFoldDB" id="D5EIC3"/>
<evidence type="ECO:0000313" key="1">
    <source>
        <dbReference type="EMBL" id="ADE54189.1"/>
    </source>
</evidence>
<evidence type="ECO:0000313" key="2">
    <source>
        <dbReference type="Proteomes" id="UP000000925"/>
    </source>
</evidence>
<proteinExistence type="predicted"/>
<name>D5EIC3_CORAD</name>
<keyword evidence="2" id="KW-1185">Reference proteome</keyword>
<accession>D5EIC3</accession>
<protein>
    <submittedName>
        <fullName evidence="1">Uncharacterized protein</fullName>
    </submittedName>
</protein>
<dbReference type="Proteomes" id="UP000000925">
    <property type="component" value="Chromosome"/>
</dbReference>
<reference evidence="1 2" key="1">
    <citation type="journal article" date="2010" name="Stand. Genomic Sci.">
        <title>Complete genome sequence of Coraliomargarita akajimensis type strain (04OKA010-24).</title>
        <authorList>
            <person name="Mavromatis K."/>
            <person name="Abt B."/>
            <person name="Brambilla E."/>
            <person name="Lapidus A."/>
            <person name="Copeland A."/>
            <person name="Deshpande S."/>
            <person name="Nolan M."/>
            <person name="Lucas S."/>
            <person name="Tice H."/>
            <person name="Cheng J.F."/>
            <person name="Han C."/>
            <person name="Detter J.C."/>
            <person name="Woyke T."/>
            <person name="Goodwin L."/>
            <person name="Pitluck S."/>
            <person name="Held B."/>
            <person name="Brettin T."/>
            <person name="Tapia R."/>
            <person name="Ivanova N."/>
            <person name="Mikhailova N."/>
            <person name="Pati A."/>
            <person name="Liolios K."/>
            <person name="Chen A."/>
            <person name="Palaniappan K."/>
            <person name="Land M."/>
            <person name="Hauser L."/>
            <person name="Chang Y.J."/>
            <person name="Jeffries C.D."/>
            <person name="Rohde M."/>
            <person name="Goker M."/>
            <person name="Bristow J."/>
            <person name="Eisen J.A."/>
            <person name="Markowitz V."/>
            <person name="Hugenholtz P."/>
            <person name="Klenk H.P."/>
            <person name="Kyrpides N.C."/>
        </authorList>
    </citation>
    <scope>NUCLEOTIDE SEQUENCE [LARGE SCALE GENOMIC DNA]</scope>
    <source>
        <strain evidence="2">DSM 45221 / IAM 15411 / JCM 23193 / KCTC 12865</strain>
    </source>
</reference>
<sequence>MQTLRLIKNRSSYLHLTKAKLAGARLPIKLLSDLGDISASIEFFVEFERYIHAMEKAQKNTTSMRALYEIWRTKKINLSVKDCRLTSHICLTPGELRQYLTVYNKPAVELDFPSSHPAILASIFRPTEKSHDLEIQQHGKLINLIQQGHFYTAFEHCWHGDRWTFVKFAVSKKTAIYASDNHHGYLSRKADFLALPPRKGIKLCWQIILNTRPHFHETSMMKELAESCPSLVKRLNKLKDSGNDTLGHILRINEARMIADLASKTSQPCATIYDGLLTNSDGATEIESFTAEVTKKHLGFEHRLSIKKN</sequence>